<keyword evidence="3" id="KW-1185">Reference proteome</keyword>
<dbReference type="PANTHER" id="PTHR24159:SF5">
    <property type="entry name" value="ANK_REP_REGION DOMAIN-CONTAINING PROTEIN"/>
    <property type="match status" value="1"/>
</dbReference>
<evidence type="ECO:0008006" key="4">
    <source>
        <dbReference type="Google" id="ProtNLM"/>
    </source>
</evidence>
<dbReference type="InterPro" id="IPR036770">
    <property type="entry name" value="Ankyrin_rpt-contain_sf"/>
</dbReference>
<evidence type="ECO:0000313" key="1">
    <source>
        <dbReference type="EMBL" id="KAK8835263.1"/>
    </source>
</evidence>
<reference evidence="2 3" key="1">
    <citation type="submission" date="2024-04" db="EMBL/GenBank/DDBJ databases">
        <title>Tritrichomonas musculus Genome.</title>
        <authorList>
            <person name="Alves-Ferreira E."/>
            <person name="Grigg M."/>
            <person name="Lorenzi H."/>
            <person name="Galac M."/>
        </authorList>
    </citation>
    <scope>NUCLEOTIDE SEQUENCE [LARGE SCALE GENOMIC DNA]</scope>
    <source>
        <strain evidence="2 3">EAF2021</strain>
    </source>
</reference>
<dbReference type="EMBL" id="JAPFFF010000201">
    <property type="protein sequence ID" value="KAK8835263.1"/>
    <property type="molecule type" value="Genomic_DNA"/>
</dbReference>
<dbReference type="PANTHER" id="PTHR24159">
    <property type="match status" value="1"/>
</dbReference>
<gene>
    <name evidence="1" type="ORF">M9Y10_017032</name>
    <name evidence="2" type="ORF">M9Y10_027873</name>
</gene>
<organism evidence="2 3">
    <name type="scientific">Tritrichomonas musculus</name>
    <dbReference type="NCBI Taxonomy" id="1915356"/>
    <lineage>
        <taxon>Eukaryota</taxon>
        <taxon>Metamonada</taxon>
        <taxon>Parabasalia</taxon>
        <taxon>Tritrichomonadida</taxon>
        <taxon>Tritrichomonadidae</taxon>
        <taxon>Tritrichomonas</taxon>
    </lineage>
</organism>
<dbReference type="EMBL" id="JAPFFF010000043">
    <property type="protein sequence ID" value="KAK8841036.1"/>
    <property type="molecule type" value="Genomic_DNA"/>
</dbReference>
<dbReference type="SUPFAM" id="SSF48403">
    <property type="entry name" value="Ankyrin repeat"/>
    <property type="match status" value="1"/>
</dbReference>
<evidence type="ECO:0000313" key="3">
    <source>
        <dbReference type="Proteomes" id="UP001470230"/>
    </source>
</evidence>
<sequence>MSIEEIRDRMKKIQSALLEFLEDESNAEENYEIFLRVINEYHMAEDKYKIKSILQLINEIGSNHQRVPNFISKIERILENFKKDIQKFFSNSEIFELFKYNKRILLFLIEEKIVIIDEYIVLQITGDDYKCEDCEYFGPEIKPFLTDEFIQKHRCKNSNLRDEEFLEKIRKEVPEEFYDKRKEGENDNYLCELIRSNRVKDFGVYVNRNNILLDTFIEKSIFETNPLLGCDDVQLIEYASFYGSIEIIKYIRINGEVELTSEMWAYAIHSRNAELIKYLEDNDVSPPECSYVDILVESIKCHHNDVAKYIIDYLMKEEDQQDSNEKIYYEQCVVEYYNYCFFPTDMKQKDMFLYLCQYGYYELVEHYLSEGNIDINEAVKISII</sequence>
<proteinExistence type="predicted"/>
<protein>
    <recommendedName>
        <fullName evidence="4">DUF3447 domain-containing protein</fullName>
    </recommendedName>
</protein>
<comment type="caution">
    <text evidence="2">The sequence shown here is derived from an EMBL/GenBank/DDBJ whole genome shotgun (WGS) entry which is preliminary data.</text>
</comment>
<dbReference type="Proteomes" id="UP001470230">
    <property type="component" value="Unassembled WGS sequence"/>
</dbReference>
<evidence type="ECO:0000313" key="2">
    <source>
        <dbReference type="EMBL" id="KAK8841036.1"/>
    </source>
</evidence>
<accession>A0ABR2H541</accession>
<name>A0ABR2H541_9EUKA</name>